<dbReference type="GO" id="GO:0006974">
    <property type="term" value="P:DNA damage response"/>
    <property type="evidence" value="ECO:0007669"/>
    <property type="project" value="TreeGrafter"/>
</dbReference>
<keyword evidence="3" id="KW-0464">Manganese</keyword>
<keyword evidence="3" id="KW-0378">Hydrolase</keyword>
<dbReference type="GO" id="GO:0051998">
    <property type="term" value="F:protein carboxyl O-methyltransferase activity"/>
    <property type="evidence" value="ECO:0007669"/>
    <property type="project" value="UniProtKB-UniRule"/>
</dbReference>
<comment type="domain">
    <text evidence="3">Subfamily III proteins have a conserved RTxK motif about 40-50 residues from the C-terminus; the threonine may be replaced by serine or cysteine.</text>
</comment>
<comment type="cofactor">
    <cofactor evidence="3">
        <name>Mn(2+)</name>
        <dbReference type="ChEBI" id="CHEBI:29035"/>
    </cofactor>
    <cofactor evidence="3">
        <name>Ni(2+)</name>
        <dbReference type="ChEBI" id="CHEBI:49786"/>
    </cofactor>
</comment>
<dbReference type="Proteomes" id="UP000050761">
    <property type="component" value="Unassembled WGS sequence"/>
</dbReference>
<comment type="catalytic activity">
    <reaction evidence="3">
        <text>beta-D-fructose 6-phosphate = dihydroxyacetone + D-glyceraldehyde 3-phosphate</text>
        <dbReference type="Rhea" id="RHEA:28002"/>
        <dbReference type="ChEBI" id="CHEBI:16016"/>
        <dbReference type="ChEBI" id="CHEBI:57634"/>
        <dbReference type="ChEBI" id="CHEBI:59776"/>
    </reaction>
</comment>
<dbReference type="GO" id="GO:0016791">
    <property type="term" value="F:phosphatase activity"/>
    <property type="evidence" value="ECO:0007669"/>
    <property type="project" value="TreeGrafter"/>
</dbReference>
<comment type="catalytic activity">
    <reaction evidence="3">
        <text>beta-D-fructose 1-phosphate + H2O = D-fructose + phosphate</text>
        <dbReference type="Rhea" id="RHEA:35603"/>
        <dbReference type="ChEBI" id="CHEBI:15377"/>
        <dbReference type="ChEBI" id="CHEBI:37721"/>
        <dbReference type="ChEBI" id="CHEBI:43474"/>
        <dbReference type="ChEBI" id="CHEBI:138881"/>
    </reaction>
</comment>
<comment type="catalytic activity">
    <reaction evidence="1 3">
        <text>L-glutamyl-[protein] + S-adenosyl-L-methionine = [protein]-L-glutamate 5-O-methyl ester + S-adenosyl-L-homocysteine</text>
        <dbReference type="Rhea" id="RHEA:24452"/>
        <dbReference type="Rhea" id="RHEA-COMP:10208"/>
        <dbReference type="Rhea" id="RHEA-COMP:10311"/>
        <dbReference type="ChEBI" id="CHEBI:29973"/>
        <dbReference type="ChEBI" id="CHEBI:57856"/>
        <dbReference type="ChEBI" id="CHEBI:59789"/>
        <dbReference type="ChEBI" id="CHEBI:82795"/>
    </reaction>
</comment>
<dbReference type="GO" id="GO:0005634">
    <property type="term" value="C:nucleus"/>
    <property type="evidence" value="ECO:0007669"/>
    <property type="project" value="TreeGrafter"/>
</dbReference>
<evidence type="ECO:0000313" key="5">
    <source>
        <dbReference type="EMBL" id="VDP03820.1"/>
    </source>
</evidence>
<evidence type="ECO:0000256" key="3">
    <source>
        <dbReference type="RuleBase" id="RU367030"/>
    </source>
</evidence>
<dbReference type="GO" id="GO:0046872">
    <property type="term" value="F:metal ion binding"/>
    <property type="evidence" value="ECO:0007669"/>
    <property type="project" value="UniProtKB-UniRule"/>
</dbReference>
<protein>
    <recommendedName>
        <fullName evidence="3">Sugar phosphate phosphatase</fullName>
        <ecNumber evidence="3">2.1.1.-</ecNumber>
        <ecNumber evidence="3">3.1.3.-</ecNumber>
    </recommendedName>
</protein>
<dbReference type="EMBL" id="UZAH01029026">
    <property type="protein sequence ID" value="VDP03820.1"/>
    <property type="molecule type" value="Genomic_DNA"/>
</dbReference>
<dbReference type="GO" id="GO:0032259">
    <property type="term" value="P:methylation"/>
    <property type="evidence" value="ECO:0007669"/>
    <property type="project" value="UniProtKB-KW"/>
</dbReference>
<keyword evidence="3" id="KW-0489">Methyltransferase</keyword>
<keyword evidence="3" id="KW-0479">Metal-binding</keyword>
<dbReference type="EC" id="3.1.3.-" evidence="3"/>
<evidence type="ECO:0000256" key="2">
    <source>
        <dbReference type="ARBA" id="ARBA00045980"/>
    </source>
</evidence>
<evidence type="ECO:0000313" key="6">
    <source>
        <dbReference type="Proteomes" id="UP000050761"/>
    </source>
</evidence>
<comment type="similarity">
    <text evidence="3">Belongs to the damage-control phosphatase family. Sugar phosphate phosphatase III subfamily.</text>
</comment>
<accession>A0A3P8AIQ1</accession>
<dbReference type="WBParaSite" id="HPBE_0001575301-mRNA-1">
    <property type="protein sequence ID" value="HPBE_0001575301-mRNA-1"/>
    <property type="gene ID" value="HPBE_0001575301"/>
</dbReference>
<keyword evidence="6" id="KW-1185">Reference proteome</keyword>
<dbReference type="PANTHER" id="PTHR12260">
    <property type="entry name" value="DAMAGE-CONTROL PHOSPHATASE ARMT1"/>
    <property type="match status" value="1"/>
</dbReference>
<sequence length="210" mass="24499">MSSMGNFFSSDGLPPRLNGIKEDTFVFFTISERWPKTIVKIVDHFHCKRRDLMEQYGPGADADVKAVIAELSEMRYRIATDKELENISDTSYSYEMWNKLLAQMREKEGENGVTWFKIDWLFAECYMYRRIVGTTAKTKHLKSFDFFQEQKIEGFTSHLEQIRDGIKYIFAVAQNLTVQQEKETLEVLLKVTVLQRNFGTCVRKCVGEIC</sequence>
<dbReference type="Gene3D" id="1.20.930.60">
    <property type="match status" value="1"/>
</dbReference>
<dbReference type="OrthoDB" id="541375at2759"/>
<dbReference type="Pfam" id="PF01937">
    <property type="entry name" value="ARMT1-like_dom"/>
    <property type="match status" value="1"/>
</dbReference>
<gene>
    <name evidence="5" type="ORF">HPBE_LOCUS15752</name>
</gene>
<name>A0A183G312_HELPZ</name>
<proteinExistence type="inferred from homology"/>
<dbReference type="EC" id="2.1.1.-" evidence="3"/>
<reference evidence="5 6" key="1">
    <citation type="submission" date="2018-11" db="EMBL/GenBank/DDBJ databases">
        <authorList>
            <consortium name="Pathogen Informatics"/>
        </authorList>
    </citation>
    <scope>NUCLEOTIDE SEQUENCE [LARGE SCALE GENOMIC DNA]</scope>
</reference>
<accession>A0A183G312</accession>
<dbReference type="PANTHER" id="PTHR12260:SF6">
    <property type="entry name" value="DAMAGE-CONTROL PHOSPHATASE ARMT1"/>
    <property type="match status" value="1"/>
</dbReference>
<dbReference type="InterPro" id="IPR039763">
    <property type="entry name" value="ARMT1"/>
</dbReference>
<evidence type="ECO:0000313" key="7">
    <source>
        <dbReference type="WBParaSite" id="HPBE_0001575301-mRNA-1"/>
    </source>
</evidence>
<feature type="domain" description="Damage-control phosphatase ARMT1-like metal-binding" evidence="4">
    <location>
        <begin position="29"/>
        <end position="192"/>
    </location>
</feature>
<dbReference type="InterPro" id="IPR002791">
    <property type="entry name" value="ARMT1-like_metal-bd"/>
</dbReference>
<keyword evidence="3" id="KW-0808">Transferase</keyword>
<organism evidence="6 7">
    <name type="scientific">Heligmosomoides polygyrus</name>
    <name type="common">Parasitic roundworm</name>
    <dbReference type="NCBI Taxonomy" id="6339"/>
    <lineage>
        <taxon>Eukaryota</taxon>
        <taxon>Metazoa</taxon>
        <taxon>Ecdysozoa</taxon>
        <taxon>Nematoda</taxon>
        <taxon>Chromadorea</taxon>
        <taxon>Rhabditida</taxon>
        <taxon>Rhabditina</taxon>
        <taxon>Rhabditomorpha</taxon>
        <taxon>Strongyloidea</taxon>
        <taxon>Heligmosomidae</taxon>
        <taxon>Heligmosomoides</taxon>
    </lineage>
</organism>
<dbReference type="AlphaFoldDB" id="A0A183G312"/>
<evidence type="ECO:0000259" key="4">
    <source>
        <dbReference type="Pfam" id="PF01937"/>
    </source>
</evidence>
<comment type="function">
    <text evidence="2 3">Metal-dependent phosphatase that shows phosphatase activity against several substrates, including fructose-1-phosphate and fructose-6-phosphate. Its preference for fructose-1-phosphate, a strong glycating agent that causes DNA damage rather than a canonical yeast metabolite, suggests a damage-control function in hexose phosphate metabolism. Has also been shown to have O-methyltransferase activity that methylates glutamate residues of target proteins to form gamma-glutamyl methyl ester residues. Possibly methylates PCNA, suggesting it is involved in the DNA damage response.</text>
</comment>
<evidence type="ECO:0000256" key="1">
    <source>
        <dbReference type="ARBA" id="ARBA00000807"/>
    </source>
</evidence>
<reference evidence="7" key="2">
    <citation type="submission" date="2019-09" db="UniProtKB">
        <authorList>
            <consortium name="WormBaseParasite"/>
        </authorList>
    </citation>
    <scope>IDENTIFICATION</scope>
</reference>